<evidence type="ECO:0000256" key="6">
    <source>
        <dbReference type="ARBA" id="ARBA00022847"/>
    </source>
</evidence>
<dbReference type="InterPro" id="IPR051084">
    <property type="entry name" value="H+-coupled_symporters"/>
</dbReference>
<feature type="transmembrane region" description="Helical" evidence="9">
    <location>
        <begin position="391"/>
        <end position="410"/>
    </location>
</feature>
<feature type="transmembrane region" description="Helical" evidence="9">
    <location>
        <begin position="173"/>
        <end position="196"/>
    </location>
</feature>
<comment type="similarity">
    <text evidence="2">Belongs to the major facilitator superfamily. Metabolite:H+ Symporter (MHS) family (TC 2.A.1.6) family.</text>
</comment>
<keyword evidence="4" id="KW-1003">Cell membrane</keyword>
<feature type="transmembrane region" description="Helical" evidence="9">
    <location>
        <begin position="416"/>
        <end position="441"/>
    </location>
</feature>
<dbReference type="Pfam" id="PF07690">
    <property type="entry name" value="MFS_1"/>
    <property type="match status" value="1"/>
</dbReference>
<dbReference type="Gene3D" id="1.20.1250.20">
    <property type="entry name" value="MFS general substrate transporter like domains"/>
    <property type="match status" value="2"/>
</dbReference>
<feature type="transmembrane region" description="Helical" evidence="9">
    <location>
        <begin position="453"/>
        <end position="476"/>
    </location>
</feature>
<comment type="subcellular location">
    <subcellularLocation>
        <location evidence="1">Cell membrane</location>
        <topology evidence="1">Multi-pass membrane protein</topology>
    </subcellularLocation>
</comment>
<dbReference type="PROSITE" id="PS00216">
    <property type="entry name" value="SUGAR_TRANSPORT_1"/>
    <property type="match status" value="1"/>
</dbReference>
<feature type="transmembrane region" description="Helical" evidence="9">
    <location>
        <begin position="357"/>
        <end position="379"/>
    </location>
</feature>
<proteinExistence type="inferred from homology"/>
<feature type="transmembrane region" description="Helical" evidence="9">
    <location>
        <begin position="321"/>
        <end position="345"/>
    </location>
</feature>
<dbReference type="PANTHER" id="PTHR43528:SF1">
    <property type="entry name" value="ALPHA-KETOGLUTARATE PERMEASE"/>
    <property type="match status" value="1"/>
</dbReference>
<feature type="transmembrane region" description="Helical" evidence="9">
    <location>
        <begin position="111"/>
        <end position="130"/>
    </location>
</feature>
<keyword evidence="6" id="KW-0769">Symport</keyword>
<dbReference type="GO" id="GO:0015293">
    <property type="term" value="F:symporter activity"/>
    <property type="evidence" value="ECO:0007669"/>
    <property type="project" value="UniProtKB-KW"/>
</dbReference>
<dbReference type="InterPro" id="IPR011701">
    <property type="entry name" value="MFS"/>
</dbReference>
<keyword evidence="5 9" id="KW-0812">Transmembrane</keyword>
<feature type="transmembrane region" description="Helical" evidence="9">
    <location>
        <begin position="79"/>
        <end position="99"/>
    </location>
</feature>
<evidence type="ECO:0000256" key="7">
    <source>
        <dbReference type="ARBA" id="ARBA00022989"/>
    </source>
</evidence>
<accession>A0A7S4AIL1</accession>
<name>A0A7S4AIL1_9STRA</name>
<keyword evidence="3" id="KW-0813">Transport</keyword>
<feature type="transmembrane region" description="Helical" evidence="9">
    <location>
        <begin position="208"/>
        <end position="227"/>
    </location>
</feature>
<dbReference type="PANTHER" id="PTHR43528">
    <property type="entry name" value="ALPHA-KETOGLUTARATE PERMEASE"/>
    <property type="match status" value="1"/>
</dbReference>
<keyword evidence="7 9" id="KW-1133">Transmembrane helix</keyword>
<reference evidence="11" key="1">
    <citation type="submission" date="2021-01" db="EMBL/GenBank/DDBJ databases">
        <authorList>
            <person name="Corre E."/>
            <person name="Pelletier E."/>
            <person name="Niang G."/>
            <person name="Scheremetjew M."/>
            <person name="Finn R."/>
            <person name="Kale V."/>
            <person name="Holt S."/>
            <person name="Cochrane G."/>
            <person name="Meng A."/>
            <person name="Brown T."/>
            <person name="Cohen L."/>
        </authorList>
    </citation>
    <scope>NUCLEOTIDE SEQUENCE</scope>
    <source>
        <strain evidence="11">10249 10 AB</strain>
    </source>
</reference>
<dbReference type="PROSITE" id="PS50850">
    <property type="entry name" value="MFS"/>
    <property type="match status" value="1"/>
</dbReference>
<feature type="transmembrane region" description="Helical" evidence="9">
    <location>
        <begin position="136"/>
        <end position="161"/>
    </location>
</feature>
<dbReference type="InterPro" id="IPR005829">
    <property type="entry name" value="Sugar_transporter_CS"/>
</dbReference>
<organism evidence="11">
    <name type="scientific">Pseudo-nitzschia australis</name>
    <dbReference type="NCBI Taxonomy" id="44445"/>
    <lineage>
        <taxon>Eukaryota</taxon>
        <taxon>Sar</taxon>
        <taxon>Stramenopiles</taxon>
        <taxon>Ochrophyta</taxon>
        <taxon>Bacillariophyta</taxon>
        <taxon>Bacillariophyceae</taxon>
        <taxon>Bacillariophycidae</taxon>
        <taxon>Bacillariales</taxon>
        <taxon>Bacillariaceae</taxon>
        <taxon>Pseudo-nitzschia</taxon>
    </lineage>
</organism>
<dbReference type="InterPro" id="IPR020846">
    <property type="entry name" value="MFS_dom"/>
</dbReference>
<evidence type="ECO:0000256" key="1">
    <source>
        <dbReference type="ARBA" id="ARBA00004651"/>
    </source>
</evidence>
<dbReference type="SUPFAM" id="SSF103473">
    <property type="entry name" value="MFS general substrate transporter"/>
    <property type="match status" value="1"/>
</dbReference>
<evidence type="ECO:0000256" key="9">
    <source>
        <dbReference type="SAM" id="Phobius"/>
    </source>
</evidence>
<gene>
    <name evidence="11" type="ORF">PAUS00366_LOCUS9155</name>
</gene>
<dbReference type="InterPro" id="IPR036259">
    <property type="entry name" value="MFS_trans_sf"/>
</dbReference>
<feature type="domain" description="Major facilitator superfamily (MFS) profile" evidence="10">
    <location>
        <begin position="35"/>
        <end position="507"/>
    </location>
</feature>
<evidence type="ECO:0000256" key="8">
    <source>
        <dbReference type="ARBA" id="ARBA00023136"/>
    </source>
</evidence>
<protein>
    <recommendedName>
        <fullName evidence="10">Major facilitator superfamily (MFS) profile domain-containing protein</fullName>
    </recommendedName>
</protein>
<keyword evidence="8 9" id="KW-0472">Membrane</keyword>
<dbReference type="EMBL" id="HBIX01012231">
    <property type="protein sequence ID" value="CAE0716403.1"/>
    <property type="molecule type" value="Transcribed_RNA"/>
</dbReference>
<evidence type="ECO:0000256" key="3">
    <source>
        <dbReference type="ARBA" id="ARBA00022448"/>
    </source>
</evidence>
<feature type="transmembrane region" description="Helical" evidence="9">
    <location>
        <begin position="482"/>
        <end position="503"/>
    </location>
</feature>
<dbReference type="AlphaFoldDB" id="A0A7S4AIL1"/>
<evidence type="ECO:0000259" key="10">
    <source>
        <dbReference type="PROSITE" id="PS50850"/>
    </source>
</evidence>
<evidence type="ECO:0000256" key="2">
    <source>
        <dbReference type="ARBA" id="ARBA00008240"/>
    </source>
</evidence>
<sequence>MTIDTHGRGEDHDALRNNNVRLHRWQSNPLHHKLKTLAGVMGNVLEWYDFAVFGFFSDIIGEVFFPKSQSKDLSVMESFAVFGGAFLMRPLGGIVIGFIGDTSGRKEALEISIFLMALATTLMGCLPTYSQIGNSAILLLLIVRMLQGLSVGGQLMTSLVFTLEGRPKDRWGLYGSFVMGAANIGTFLGGLVAYGLRRTLTEDQLLKWGWRIPFLSGILISFCGLYLKYMCTEDESIPGHVAVVPSNSNCHDDDLPEKTMTTTEVEDEIDDIVIVESDPDDHRIVTSSNERQQQTALDTSLEIKRPPNPLRLAFSTENRRALLASAMVPMVWSGGFYVSFVWMAIFMQDLITPPVPSAFLVNSFSILMLGIWFPLAGVLSDFVGRRRVMTVGGLTFGCAGPILLLVIGNLGSNSMWIAFFSQMGLGMSLAMWGSPMCAWLVESFEPEARLTSVSIGYNLAQAFVGGMSPFIATLLMDEFGKGAPGILLTTLATVSLLGLWVVAPSHDYNRQSQEDDSNNVDTVNLELREIT</sequence>
<evidence type="ECO:0000313" key="11">
    <source>
        <dbReference type="EMBL" id="CAE0716403.1"/>
    </source>
</evidence>
<dbReference type="GO" id="GO:0005886">
    <property type="term" value="C:plasma membrane"/>
    <property type="evidence" value="ECO:0007669"/>
    <property type="project" value="UniProtKB-SubCell"/>
</dbReference>
<evidence type="ECO:0000256" key="5">
    <source>
        <dbReference type="ARBA" id="ARBA00022692"/>
    </source>
</evidence>
<evidence type="ECO:0000256" key="4">
    <source>
        <dbReference type="ARBA" id="ARBA00022475"/>
    </source>
</evidence>